<dbReference type="InterPro" id="IPR010642">
    <property type="entry name" value="Invasion_prot_B"/>
</dbReference>
<dbReference type="InterPro" id="IPR038696">
    <property type="entry name" value="IalB_sf"/>
</dbReference>
<evidence type="ECO:0000313" key="3">
    <source>
        <dbReference type="EMBL" id="MFC1456086.1"/>
    </source>
</evidence>
<name>A0ABV6Y477_9HYPH</name>
<keyword evidence="4" id="KW-1185">Reference proteome</keyword>
<feature type="signal peptide" evidence="2">
    <location>
        <begin position="1"/>
        <end position="25"/>
    </location>
</feature>
<evidence type="ECO:0000256" key="1">
    <source>
        <dbReference type="SAM" id="MobiDB-lite"/>
    </source>
</evidence>
<feature type="compositionally biased region" description="Low complexity" evidence="1">
    <location>
        <begin position="22"/>
        <end position="47"/>
    </location>
</feature>
<organism evidence="3 4">
    <name type="scientific">Microvirga arabica</name>
    <dbReference type="NCBI Taxonomy" id="1128671"/>
    <lineage>
        <taxon>Bacteria</taxon>
        <taxon>Pseudomonadati</taxon>
        <taxon>Pseudomonadota</taxon>
        <taxon>Alphaproteobacteria</taxon>
        <taxon>Hyphomicrobiales</taxon>
        <taxon>Methylobacteriaceae</taxon>
        <taxon>Microvirga</taxon>
    </lineage>
</organism>
<gene>
    <name evidence="3" type="ORF">ACETIH_04980</name>
</gene>
<feature type="region of interest" description="Disordered" evidence="1">
    <location>
        <begin position="22"/>
        <end position="54"/>
    </location>
</feature>
<accession>A0ABV6Y477</accession>
<evidence type="ECO:0000256" key="2">
    <source>
        <dbReference type="SAM" id="SignalP"/>
    </source>
</evidence>
<feature type="compositionally biased region" description="Polar residues" evidence="1">
    <location>
        <begin position="224"/>
        <end position="244"/>
    </location>
</feature>
<dbReference type="Proteomes" id="UP001593940">
    <property type="component" value="Unassembled WGS sequence"/>
</dbReference>
<feature type="region of interest" description="Disordered" evidence="1">
    <location>
        <begin position="219"/>
        <end position="244"/>
    </location>
</feature>
<dbReference type="RefSeq" id="WP_377028994.1">
    <property type="nucleotide sequence ID" value="NZ_JBHOMY010000011.1"/>
</dbReference>
<proteinExistence type="predicted"/>
<keyword evidence="2" id="KW-0732">Signal</keyword>
<sequence>MPFTSRLAGSVAALVLALSSSPSLSQGAGQGSKPKQSALQSQQAQSPNGGPVIVQLKPEPAQPDWTKVCEKNEGSKTEICYTTRDFITDKGQRVFAVAVYDVKGKKAQRTLRLLTPLGSLVPPGVRITLDKGRTVGGRYTSCLPHGCFAEASVKDSFAAALKKGTTLNVSARNQAGSVVTFAVPTDGFGKAFDGPPLDPQVLVEQQRKMQEELQKQAEELRGRLQSNTRNGTQSSAAGQAQTND</sequence>
<feature type="chain" id="PRO_5047066756" evidence="2">
    <location>
        <begin position="26"/>
        <end position="244"/>
    </location>
</feature>
<dbReference type="EMBL" id="JBHOMY010000011">
    <property type="protein sequence ID" value="MFC1456086.1"/>
    <property type="molecule type" value="Genomic_DNA"/>
</dbReference>
<evidence type="ECO:0000313" key="4">
    <source>
        <dbReference type="Proteomes" id="UP001593940"/>
    </source>
</evidence>
<dbReference type="Pfam" id="PF06776">
    <property type="entry name" value="IalB"/>
    <property type="match status" value="1"/>
</dbReference>
<reference evidence="3 4" key="1">
    <citation type="submission" date="2024-09" db="EMBL/GenBank/DDBJ databases">
        <title>Nodulacao em especies de Leguminosae Basais da Amazonia e Caracterizacao dos Rizobios e Bacterias Associadas aos Nodulos.</title>
        <authorList>
            <person name="Jambeiro I.C.A."/>
            <person name="Lopes I.S."/>
            <person name="Aguiar E.R.G.R."/>
            <person name="Santos A.F.J."/>
            <person name="Dos Santos J.M.F."/>
            <person name="Gross E."/>
        </authorList>
    </citation>
    <scope>NUCLEOTIDE SEQUENCE [LARGE SCALE GENOMIC DNA]</scope>
    <source>
        <strain evidence="3 4">BRUESC1165</strain>
    </source>
</reference>
<dbReference type="Gene3D" id="2.60.40.1880">
    <property type="entry name" value="Invasion associated locus B (IalB) protein"/>
    <property type="match status" value="1"/>
</dbReference>
<protein>
    <submittedName>
        <fullName evidence="3">Invasion associated locus B family protein</fullName>
    </submittedName>
</protein>
<comment type="caution">
    <text evidence="3">The sequence shown here is derived from an EMBL/GenBank/DDBJ whole genome shotgun (WGS) entry which is preliminary data.</text>
</comment>